<proteinExistence type="inferred from homology"/>
<organism evidence="4 5">
    <name type="scientific">Proteus vulgaris</name>
    <dbReference type="NCBI Taxonomy" id="585"/>
    <lineage>
        <taxon>Bacteria</taxon>
        <taxon>Pseudomonadati</taxon>
        <taxon>Pseudomonadota</taxon>
        <taxon>Gammaproteobacteria</taxon>
        <taxon>Enterobacterales</taxon>
        <taxon>Morganellaceae</taxon>
        <taxon>Proteus</taxon>
    </lineage>
</organism>
<dbReference type="SUPFAM" id="SSF56235">
    <property type="entry name" value="N-terminal nucleophile aminohydrolases (Ntn hydrolases)"/>
    <property type="match status" value="1"/>
</dbReference>
<dbReference type="PANTHER" id="PTHR35527:SF2">
    <property type="entry name" value="HYDROLASE"/>
    <property type="match status" value="1"/>
</dbReference>
<protein>
    <submittedName>
        <fullName evidence="4">Conjugated bile acid hydrolase</fullName>
    </submittedName>
</protein>
<dbReference type="AlphaFoldDB" id="A0A379F409"/>
<dbReference type="GO" id="GO:0016787">
    <property type="term" value="F:hydrolase activity"/>
    <property type="evidence" value="ECO:0007669"/>
    <property type="project" value="UniProtKB-KW"/>
</dbReference>
<evidence type="ECO:0000259" key="3">
    <source>
        <dbReference type="Pfam" id="PF02275"/>
    </source>
</evidence>
<gene>
    <name evidence="4" type="primary">yxeI_1</name>
    <name evidence="4" type="ORF">NCTC10376_00138</name>
</gene>
<dbReference type="PANTHER" id="PTHR35527">
    <property type="entry name" value="CHOLOYLGLYCINE HYDROLASE"/>
    <property type="match status" value="1"/>
</dbReference>
<comment type="similarity">
    <text evidence="1">Belongs to the peptidase C59 family.</text>
</comment>
<dbReference type="InterPro" id="IPR029132">
    <property type="entry name" value="CBAH/NAAA_C"/>
</dbReference>
<evidence type="ECO:0000256" key="1">
    <source>
        <dbReference type="ARBA" id="ARBA00006625"/>
    </source>
</evidence>
<sequence>MPENNIDNRVFACTTLAIKDKKNRIYHGRTMEFSADKPASIFAYYPKAHTFQQNAPDGTPGLKYAVKYPFIAITAPINLEGTKDVLEGVNTQGLSFSLNMLPDSKLDDIPPQDYATSVPIAAIGEWALAQYATVEELRQTIPKTAFWSQKLLLLRNLPSPFHYAFYDKTGACIVVEISEGTLHIYDNPTYCMTNGPIFPWHLTNLNNYTHLSNVNISTNTLGNIKVKQPDSGIALASLPSSDTSVDRFIRAVYYTTYYHQVADPDTQLVELAHIMNRFDRPKNSTIDPLLGHDTLKALHTSEFSVWTTLTDLERGILFFRGYNNLNFRKFTLEAFKNEAEPVFIKVNLEGDL</sequence>
<accession>A0A379F409</accession>
<dbReference type="Pfam" id="PF02275">
    <property type="entry name" value="CBAH"/>
    <property type="match status" value="1"/>
</dbReference>
<evidence type="ECO:0000256" key="2">
    <source>
        <dbReference type="ARBA" id="ARBA00022801"/>
    </source>
</evidence>
<dbReference type="Proteomes" id="UP000254331">
    <property type="component" value="Unassembled WGS sequence"/>
</dbReference>
<keyword evidence="2 4" id="KW-0378">Hydrolase</keyword>
<dbReference type="Gene3D" id="3.60.60.10">
    <property type="entry name" value="Penicillin V Acylase, Chain A"/>
    <property type="match status" value="1"/>
</dbReference>
<dbReference type="RefSeq" id="WP_115370265.1">
    <property type="nucleotide sequence ID" value="NZ_UGTW01000001.1"/>
</dbReference>
<dbReference type="InterPro" id="IPR052193">
    <property type="entry name" value="Peptidase_C59"/>
</dbReference>
<feature type="domain" description="Choloylglycine hydrolase/NAAA C-terminal" evidence="3">
    <location>
        <begin position="13"/>
        <end position="333"/>
    </location>
</feature>
<reference evidence="4 5" key="1">
    <citation type="submission" date="2018-06" db="EMBL/GenBank/DDBJ databases">
        <authorList>
            <consortium name="Pathogen Informatics"/>
            <person name="Doyle S."/>
        </authorList>
    </citation>
    <scope>NUCLEOTIDE SEQUENCE [LARGE SCALE GENOMIC DNA]</scope>
    <source>
        <strain evidence="4 5">NCTC10376</strain>
    </source>
</reference>
<dbReference type="InterPro" id="IPR029055">
    <property type="entry name" value="Ntn_hydrolases_N"/>
</dbReference>
<dbReference type="EMBL" id="UGTW01000001">
    <property type="protein sequence ID" value="SUC14336.1"/>
    <property type="molecule type" value="Genomic_DNA"/>
</dbReference>
<evidence type="ECO:0000313" key="5">
    <source>
        <dbReference type="Proteomes" id="UP000254331"/>
    </source>
</evidence>
<evidence type="ECO:0000313" key="4">
    <source>
        <dbReference type="EMBL" id="SUC14336.1"/>
    </source>
</evidence>
<name>A0A379F409_PROVU</name>